<dbReference type="AlphaFoldDB" id="A0AAD5RWS6"/>
<comment type="caution">
    <text evidence="2">The sequence shown here is derived from an EMBL/GenBank/DDBJ whole genome shotgun (WGS) entry which is preliminary data.</text>
</comment>
<name>A0AAD5RWS6_9PEZI</name>
<feature type="region of interest" description="Disordered" evidence="1">
    <location>
        <begin position="72"/>
        <end position="109"/>
    </location>
</feature>
<gene>
    <name evidence="2" type="ORF">MKZ38_007592</name>
</gene>
<protein>
    <submittedName>
        <fullName evidence="2">Uncharacterized protein</fullName>
    </submittedName>
</protein>
<evidence type="ECO:0000313" key="3">
    <source>
        <dbReference type="Proteomes" id="UP001201980"/>
    </source>
</evidence>
<dbReference type="Proteomes" id="UP001201980">
    <property type="component" value="Unassembled WGS sequence"/>
</dbReference>
<evidence type="ECO:0000256" key="1">
    <source>
        <dbReference type="SAM" id="MobiDB-lite"/>
    </source>
</evidence>
<accession>A0AAD5RWS6</accession>
<dbReference type="EMBL" id="JAKWBI020000049">
    <property type="protein sequence ID" value="KAJ2904613.1"/>
    <property type="molecule type" value="Genomic_DNA"/>
</dbReference>
<sequence>MPSTSSDQTEPSSQPQDTHSHIPRPLSFSDIDSDAAELYYRVHDVQSQAADRMASAHPRSDDGWRKARRAHFEDEATTTHGGRAGRSGRSGRSGSVENFDQFDTPPALKGQANTIHTAVPGQGTSMPQAVTIPPANLTCFPAPGVGAGGVPRAVAPSLRYSPFCGPVPSPQPGPPLASFPCSTSIHNAINNSSAQPSCTYCYAHYPIGTTANAPLTAPHTPPAMSGYATQGPQGPSYQLQVPNTQNGAIVQTYVPRHDGGALFIHPGPDGVYATTAAPGPVNQIGGVSAQFVAHMPPSVYPQQPQTVAQPGYYGGPQPQVITSAAAAPRFPASYVTTPGVANASFVPGGGPVPVPSSHTPVGVNVAMASPGLGGFTTSSGLSPAVAGIGRTAGEVAIEEARFAYENNLFEPQDFKPADDDPNRFYPMRQLDGFWTNVSRATIDKLSTRWYLGPSGGFYAIRLED</sequence>
<feature type="region of interest" description="Disordered" evidence="1">
    <location>
        <begin position="1"/>
        <end position="30"/>
    </location>
</feature>
<proteinExistence type="predicted"/>
<evidence type="ECO:0000313" key="2">
    <source>
        <dbReference type="EMBL" id="KAJ2904613.1"/>
    </source>
</evidence>
<keyword evidence="3" id="KW-1185">Reference proteome</keyword>
<reference evidence="2" key="1">
    <citation type="submission" date="2022-07" db="EMBL/GenBank/DDBJ databases">
        <title>Draft genome sequence of Zalerion maritima ATCC 34329, a (micro)plastics degrading marine fungus.</title>
        <authorList>
            <person name="Paco A."/>
            <person name="Goncalves M.F.M."/>
            <person name="Rocha-Santos T.A.P."/>
            <person name="Alves A."/>
        </authorList>
    </citation>
    <scope>NUCLEOTIDE SEQUENCE</scope>
    <source>
        <strain evidence="2">ATCC 34329</strain>
    </source>
</reference>
<organism evidence="2 3">
    <name type="scientific">Zalerion maritima</name>
    <dbReference type="NCBI Taxonomy" id="339359"/>
    <lineage>
        <taxon>Eukaryota</taxon>
        <taxon>Fungi</taxon>
        <taxon>Dikarya</taxon>
        <taxon>Ascomycota</taxon>
        <taxon>Pezizomycotina</taxon>
        <taxon>Sordariomycetes</taxon>
        <taxon>Lulworthiomycetidae</taxon>
        <taxon>Lulworthiales</taxon>
        <taxon>Lulworthiaceae</taxon>
        <taxon>Zalerion</taxon>
    </lineage>
</organism>
<feature type="compositionally biased region" description="Polar residues" evidence="1">
    <location>
        <begin position="1"/>
        <end position="17"/>
    </location>
</feature>